<dbReference type="PANTHER" id="PTHR13421">
    <property type="entry name" value="SNRNA-ACTIVATING PROTEIN COMPLEX SUBUNIT 3"/>
    <property type="match status" value="1"/>
</dbReference>
<evidence type="ECO:0000256" key="5">
    <source>
        <dbReference type="ARBA" id="ARBA00023125"/>
    </source>
</evidence>
<dbReference type="GO" id="GO:0005634">
    <property type="term" value="C:nucleus"/>
    <property type="evidence" value="ECO:0007669"/>
    <property type="project" value="UniProtKB-SubCell"/>
</dbReference>
<evidence type="ECO:0000256" key="4">
    <source>
        <dbReference type="ARBA" id="ARBA00023015"/>
    </source>
</evidence>
<dbReference type="EMBL" id="JAFBMS010000021">
    <property type="protein sequence ID" value="KAG9344097.1"/>
    <property type="molecule type" value="Genomic_DNA"/>
</dbReference>
<evidence type="ECO:0000256" key="2">
    <source>
        <dbReference type="ARBA" id="ARBA00010410"/>
    </source>
</evidence>
<evidence type="ECO:0000256" key="9">
    <source>
        <dbReference type="ARBA" id="ARBA00025958"/>
    </source>
</evidence>
<comment type="caution">
    <text evidence="11">The sequence shown here is derived from an EMBL/GenBank/DDBJ whole genome shotgun (WGS) entry which is preliminary data.</text>
</comment>
<dbReference type="OrthoDB" id="46583at2759"/>
<dbReference type="InterPro" id="IPR022042">
    <property type="entry name" value="snRNA-activating_su3"/>
</dbReference>
<dbReference type="GO" id="GO:0000978">
    <property type="term" value="F:RNA polymerase II cis-regulatory region sequence-specific DNA binding"/>
    <property type="evidence" value="ECO:0007669"/>
    <property type="project" value="TreeGrafter"/>
</dbReference>
<keyword evidence="12" id="KW-1185">Reference proteome</keyword>
<reference evidence="11" key="1">
    <citation type="thesis" date="2021" institute="BYU ScholarsArchive" country="Provo, UT, USA">
        <title>Applications of and Algorithms for Genome Assembly and Genomic Analyses with an Emphasis on Marine Teleosts.</title>
        <authorList>
            <person name="Pickett B.D."/>
        </authorList>
    </citation>
    <scope>NUCLEOTIDE SEQUENCE</scope>
    <source>
        <strain evidence="11">HI-2016</strain>
    </source>
</reference>
<gene>
    <name evidence="11" type="ORF">JZ751_012577</name>
</gene>
<dbReference type="Proteomes" id="UP000824540">
    <property type="component" value="Unassembled WGS sequence"/>
</dbReference>
<dbReference type="GO" id="GO:0001046">
    <property type="term" value="F:core promoter sequence-specific DNA binding"/>
    <property type="evidence" value="ECO:0007669"/>
    <property type="project" value="TreeGrafter"/>
</dbReference>
<name>A0A8T2P603_9TELE</name>
<dbReference type="GO" id="GO:0042795">
    <property type="term" value="P:snRNA transcription by RNA polymerase II"/>
    <property type="evidence" value="ECO:0007669"/>
    <property type="project" value="TreeGrafter"/>
</dbReference>
<proteinExistence type="inferred from homology"/>
<accession>A0A8T2P603</accession>
<comment type="subunit">
    <text evidence="9">Part of the SNAPc complex composed of 5 subunits: SNAPC1, SNAPC2, SNAPC3, SNAPC4 and SNAPC5. SNAPC3 interacts with SNAPC1.</text>
</comment>
<evidence type="ECO:0000256" key="6">
    <source>
        <dbReference type="ARBA" id="ARBA00023163"/>
    </source>
</evidence>
<keyword evidence="6" id="KW-0804">Transcription</keyword>
<evidence type="ECO:0000256" key="3">
    <source>
        <dbReference type="ARBA" id="ARBA00013634"/>
    </source>
</evidence>
<keyword evidence="5" id="KW-0238">DNA-binding</keyword>
<evidence type="ECO:0000313" key="11">
    <source>
        <dbReference type="EMBL" id="KAG9344097.1"/>
    </source>
</evidence>
<evidence type="ECO:0000313" key="12">
    <source>
        <dbReference type="Proteomes" id="UP000824540"/>
    </source>
</evidence>
<dbReference type="GO" id="GO:0019185">
    <property type="term" value="C:snRNA-activating protein complex"/>
    <property type="evidence" value="ECO:0007669"/>
    <property type="project" value="TreeGrafter"/>
</dbReference>
<comment type="function">
    <text evidence="8">Part of the SNAPc complex required for the transcription of both RNA polymerase II and III small-nuclear RNA genes. Binds to the proximal sequence element (PSE), a non-TATA-box basal promoter element common to these 2 types of genes. Recruits TBP and BRF2 to the U6 snRNA TATA box.</text>
</comment>
<comment type="subcellular location">
    <subcellularLocation>
        <location evidence="1">Nucleus</location>
    </subcellularLocation>
</comment>
<dbReference type="GO" id="GO:0001006">
    <property type="term" value="F:RNA polymerase III type 3 promoter sequence-specific DNA binding"/>
    <property type="evidence" value="ECO:0007669"/>
    <property type="project" value="TreeGrafter"/>
</dbReference>
<comment type="similarity">
    <text evidence="2">Belongs to the SNAPC3/SRD2 family.</text>
</comment>
<dbReference type="GO" id="GO:0042796">
    <property type="term" value="P:snRNA transcription by RNA polymerase III"/>
    <property type="evidence" value="ECO:0007669"/>
    <property type="project" value="TreeGrafter"/>
</dbReference>
<keyword evidence="4" id="KW-0805">Transcription regulation</keyword>
<evidence type="ECO:0000256" key="8">
    <source>
        <dbReference type="ARBA" id="ARBA00025193"/>
    </source>
</evidence>
<dbReference type="GO" id="GO:0003681">
    <property type="term" value="F:bent DNA binding"/>
    <property type="evidence" value="ECO:0007669"/>
    <property type="project" value="TreeGrafter"/>
</dbReference>
<protein>
    <recommendedName>
        <fullName evidence="3">snRNA-activating protein complex subunit 3</fullName>
    </recommendedName>
    <alternativeName>
        <fullName evidence="10">Small nuclear RNA-activating complex polypeptide 3</fullName>
    </alternativeName>
</protein>
<keyword evidence="7" id="KW-0539">Nucleus</keyword>
<evidence type="ECO:0000256" key="7">
    <source>
        <dbReference type="ARBA" id="ARBA00023242"/>
    </source>
</evidence>
<dbReference type="AlphaFoldDB" id="A0A8T2P603"/>
<evidence type="ECO:0000256" key="1">
    <source>
        <dbReference type="ARBA" id="ARBA00004123"/>
    </source>
</evidence>
<sequence>MALGGKTEHASCTSNCTLPMMLEGDAVSFPSVCATTGAQHDQSRCYSDERTYPKSSLARMPWANCCFAKGSQANALPRSESDGRIIRRHYIEISPAGKTFMQLSWWVDFPGLSSISIQQITLKLLPAEVTGSCCVIVTAKLSDHVFTKEESLAMGRRPLHPADLVPEGEIILTFRIHYPLIFERFKYVRPYQTLQVLGSQKLTELRDAICCVSDLQVSGEFSNTPDIAPDFISKDHYKSAFFYLEGIFYNDMRYPDCRELSE</sequence>
<dbReference type="PANTHER" id="PTHR13421:SF16">
    <property type="entry name" value="SNRNA-ACTIVATING PROTEIN COMPLEX SUBUNIT 3"/>
    <property type="match status" value="1"/>
</dbReference>
<evidence type="ECO:0000256" key="10">
    <source>
        <dbReference type="ARBA" id="ARBA00029606"/>
    </source>
</evidence>
<dbReference type="Pfam" id="PF12251">
    <property type="entry name" value="SNAPC3"/>
    <property type="match status" value="1"/>
</dbReference>
<organism evidence="11 12">
    <name type="scientific">Albula glossodonta</name>
    <name type="common">roundjaw bonefish</name>
    <dbReference type="NCBI Taxonomy" id="121402"/>
    <lineage>
        <taxon>Eukaryota</taxon>
        <taxon>Metazoa</taxon>
        <taxon>Chordata</taxon>
        <taxon>Craniata</taxon>
        <taxon>Vertebrata</taxon>
        <taxon>Euteleostomi</taxon>
        <taxon>Actinopterygii</taxon>
        <taxon>Neopterygii</taxon>
        <taxon>Teleostei</taxon>
        <taxon>Albuliformes</taxon>
        <taxon>Albulidae</taxon>
        <taxon>Albula</taxon>
    </lineage>
</organism>